<keyword evidence="2" id="KW-0202">Cytokine</keyword>
<keyword evidence="5" id="KW-1185">Reference proteome</keyword>
<accession>A0A6G1AB69</accession>
<dbReference type="InterPro" id="IPR036048">
    <property type="entry name" value="Interleukin_8-like_sf"/>
</dbReference>
<protein>
    <submittedName>
        <fullName evidence="4">CCL25 protein</fullName>
    </submittedName>
</protein>
<name>A0A6G1AB69_CROCR</name>
<evidence type="ECO:0000313" key="4">
    <source>
        <dbReference type="EMBL" id="KAF0873059.1"/>
    </source>
</evidence>
<dbReference type="SMART" id="SM00199">
    <property type="entry name" value="SCY"/>
    <property type="match status" value="1"/>
</dbReference>
<evidence type="ECO:0000256" key="1">
    <source>
        <dbReference type="ARBA" id="ARBA00022500"/>
    </source>
</evidence>
<feature type="non-terminal residue" evidence="4">
    <location>
        <position position="87"/>
    </location>
</feature>
<dbReference type="EMBL" id="VOAJ01005981">
    <property type="protein sequence ID" value="KAF0873059.1"/>
    <property type="molecule type" value="Genomic_DNA"/>
</dbReference>
<evidence type="ECO:0000256" key="2">
    <source>
        <dbReference type="ARBA" id="ARBA00022514"/>
    </source>
</evidence>
<gene>
    <name evidence="4" type="primary">Ccl25</name>
    <name evidence="4" type="ORF">FOF47_R19715</name>
</gene>
<sequence>VMAAGVSEDCCLAYHQLQSLDFLKRAQGYLRQDVSGSCNLPAVIFFFRKHKMVCGNPRDKRIKYWMDFLDARKKLTHHKSNLRSSHG</sequence>
<proteinExistence type="predicted"/>
<dbReference type="GO" id="GO:0005615">
    <property type="term" value="C:extracellular space"/>
    <property type="evidence" value="ECO:0007669"/>
    <property type="project" value="UniProtKB-KW"/>
</dbReference>
<organism evidence="4 5">
    <name type="scientific">Crocuta crocuta</name>
    <name type="common">Spotted hyena</name>
    <dbReference type="NCBI Taxonomy" id="9678"/>
    <lineage>
        <taxon>Eukaryota</taxon>
        <taxon>Metazoa</taxon>
        <taxon>Chordata</taxon>
        <taxon>Craniata</taxon>
        <taxon>Vertebrata</taxon>
        <taxon>Euteleostomi</taxon>
        <taxon>Mammalia</taxon>
        <taxon>Eutheria</taxon>
        <taxon>Laurasiatheria</taxon>
        <taxon>Carnivora</taxon>
        <taxon>Feliformia</taxon>
        <taxon>Hyaenidae</taxon>
        <taxon>Crocuta</taxon>
    </lineage>
</organism>
<dbReference type="Gene3D" id="2.40.50.40">
    <property type="match status" value="1"/>
</dbReference>
<reference evidence="4 5" key="1">
    <citation type="submission" date="2019-11" db="EMBL/GenBank/DDBJ databases">
        <authorList>
            <person name="Yang C."/>
            <person name="Li F."/>
        </authorList>
    </citation>
    <scope>NUCLEOTIDE SEQUENCE [LARGE SCALE GENOMIC DNA]</scope>
    <source>
        <strain evidence="4">KB4526</strain>
        <tissue evidence="4">Muscle</tissue>
    </source>
</reference>
<keyword evidence="1" id="KW-0145">Chemotaxis</keyword>
<dbReference type="Pfam" id="PF00048">
    <property type="entry name" value="IL8"/>
    <property type="match status" value="1"/>
</dbReference>
<dbReference type="SUPFAM" id="SSF54117">
    <property type="entry name" value="Interleukin 8-like chemokines"/>
    <property type="match status" value="1"/>
</dbReference>
<evidence type="ECO:0000313" key="5">
    <source>
        <dbReference type="Proteomes" id="UP000475037"/>
    </source>
</evidence>
<dbReference type="Proteomes" id="UP000475037">
    <property type="component" value="Unassembled WGS sequence"/>
</dbReference>
<feature type="non-terminal residue" evidence="4">
    <location>
        <position position="1"/>
    </location>
</feature>
<evidence type="ECO:0000259" key="3">
    <source>
        <dbReference type="SMART" id="SM00199"/>
    </source>
</evidence>
<dbReference type="GO" id="GO:0006955">
    <property type="term" value="P:immune response"/>
    <property type="evidence" value="ECO:0007669"/>
    <property type="project" value="InterPro"/>
</dbReference>
<dbReference type="AlphaFoldDB" id="A0A6G1AB69"/>
<feature type="domain" description="Chemokine interleukin-8-like" evidence="3">
    <location>
        <begin position="7"/>
        <end position="69"/>
    </location>
</feature>
<dbReference type="InterPro" id="IPR001811">
    <property type="entry name" value="Chemokine_IL8-like_dom"/>
</dbReference>
<comment type="caution">
    <text evidence="4">The sequence shown here is derived from an EMBL/GenBank/DDBJ whole genome shotgun (WGS) entry which is preliminary data.</text>
</comment>
<dbReference type="GO" id="GO:0008009">
    <property type="term" value="F:chemokine activity"/>
    <property type="evidence" value="ECO:0007669"/>
    <property type="project" value="InterPro"/>
</dbReference>